<keyword evidence="1" id="KW-0963">Cytoplasm</keyword>
<dbReference type="Gene3D" id="3.40.50.150">
    <property type="entry name" value="Vaccinia Virus protein VP39"/>
    <property type="match status" value="1"/>
</dbReference>
<dbReference type="RefSeq" id="WP_084387921.1">
    <property type="nucleotide sequence ID" value="NZ_CP043420.1"/>
</dbReference>
<reference evidence="2 3" key="1">
    <citation type="submission" date="2019-08" db="EMBL/GenBank/DDBJ databases">
        <title>Complete genome sequence of Kushneria sp. YCWA18, a halophilic phosphate-solubilizing bacterium isolated from Daqiao saltern in China.</title>
        <authorList>
            <person name="Du G.-X."/>
            <person name="Qu L.-Y."/>
        </authorList>
    </citation>
    <scope>NUCLEOTIDE SEQUENCE [LARGE SCALE GENOMIC DNA]</scope>
    <source>
        <strain evidence="2 3">YCWA18</strain>
    </source>
</reference>
<feature type="binding site" evidence="1">
    <location>
        <position position="201"/>
    </location>
    <ligand>
        <name>S-adenosyl-L-methionine</name>
        <dbReference type="ChEBI" id="CHEBI:59789"/>
    </ligand>
</feature>
<dbReference type="InterPro" id="IPR029063">
    <property type="entry name" value="SAM-dependent_MTases_sf"/>
</dbReference>
<keyword evidence="1" id="KW-0698">rRNA processing</keyword>
<evidence type="ECO:0000313" key="2">
    <source>
        <dbReference type="EMBL" id="QEL10538.1"/>
    </source>
</evidence>
<dbReference type="HAMAP" id="MF_01523">
    <property type="entry name" value="16SrRNA_methyltr_J"/>
    <property type="match status" value="1"/>
</dbReference>
<dbReference type="Pfam" id="PF04445">
    <property type="entry name" value="SAM_MT"/>
    <property type="match status" value="1"/>
</dbReference>
<evidence type="ECO:0000313" key="3">
    <source>
        <dbReference type="Proteomes" id="UP000322553"/>
    </source>
</evidence>
<dbReference type="Proteomes" id="UP000322553">
    <property type="component" value="Chromosome"/>
</dbReference>
<sequence>MASLPFVAEARPLRVIEPVVRPAGDQLGVVGTESSASRALALAEWLGVRLRSSDADRLPFELQLSDTGLALAGDRRSFGAPVQVDFLAGRAAHRQQFGGGRGQLVARACGLKRGVTPQVVDATAGLGRDAFVLAGLGCSVLMLERSAVIAALLHDGLLRADGEAALAPIMARLNLVAADASVSLAAAMAEASTSPEVIHLDPMYPHRGGSALVKKEMRLFRALVGDDVDTPQLLEAALDVATHRVVVKRPKGAPVIDGPLPQHSLESRGTRYDLYVHRSLERR</sequence>
<keyword evidence="1 2" id="KW-0808">Transferase</keyword>
<comment type="catalytic activity">
    <reaction evidence="1">
        <text>guanosine(1516) in 16S rRNA + S-adenosyl-L-methionine = N(2)-methylguanosine(1516) in 16S rRNA + S-adenosyl-L-homocysteine + H(+)</text>
        <dbReference type="Rhea" id="RHEA:43220"/>
        <dbReference type="Rhea" id="RHEA-COMP:10412"/>
        <dbReference type="Rhea" id="RHEA-COMP:10413"/>
        <dbReference type="ChEBI" id="CHEBI:15378"/>
        <dbReference type="ChEBI" id="CHEBI:57856"/>
        <dbReference type="ChEBI" id="CHEBI:59789"/>
        <dbReference type="ChEBI" id="CHEBI:74269"/>
        <dbReference type="ChEBI" id="CHEBI:74481"/>
        <dbReference type="EC" id="2.1.1.242"/>
    </reaction>
</comment>
<accession>A0A5C0ZX17</accession>
<organism evidence="2 3">
    <name type="scientific">Kushneria phosphatilytica</name>
    <dbReference type="NCBI Taxonomy" id="657387"/>
    <lineage>
        <taxon>Bacteria</taxon>
        <taxon>Pseudomonadati</taxon>
        <taxon>Pseudomonadota</taxon>
        <taxon>Gammaproteobacteria</taxon>
        <taxon>Oceanospirillales</taxon>
        <taxon>Halomonadaceae</taxon>
        <taxon>Kushneria</taxon>
    </lineage>
</organism>
<dbReference type="InterPro" id="IPR007536">
    <property type="entry name" value="16SrRNA_methylTrfase_J"/>
</dbReference>
<dbReference type="OrthoDB" id="3191794at2"/>
<proteinExistence type="inferred from homology"/>
<comment type="caution">
    <text evidence="1">Lacks conserved residue(s) required for the propagation of feature annotation.</text>
</comment>
<evidence type="ECO:0000256" key="1">
    <source>
        <dbReference type="HAMAP-Rule" id="MF_01523"/>
    </source>
</evidence>
<feature type="binding site" evidence="1">
    <location>
        <begin position="128"/>
        <end position="129"/>
    </location>
    <ligand>
        <name>S-adenosyl-L-methionine</name>
        <dbReference type="ChEBI" id="CHEBI:59789"/>
    </ligand>
</feature>
<comment type="similarity">
    <text evidence="1">Belongs to the methyltransferase superfamily. RsmJ family.</text>
</comment>
<dbReference type="EMBL" id="CP043420">
    <property type="protein sequence ID" value="QEL10538.1"/>
    <property type="molecule type" value="Genomic_DNA"/>
</dbReference>
<dbReference type="PANTHER" id="PTHR36112">
    <property type="entry name" value="RIBOSOMAL RNA SMALL SUBUNIT METHYLTRANSFERASE J"/>
    <property type="match status" value="1"/>
</dbReference>
<dbReference type="GO" id="GO:0008990">
    <property type="term" value="F:rRNA (guanine-N2-)-methyltransferase activity"/>
    <property type="evidence" value="ECO:0007669"/>
    <property type="project" value="UniProtKB-UniRule"/>
</dbReference>
<dbReference type="PANTHER" id="PTHR36112:SF1">
    <property type="entry name" value="RIBOSOMAL RNA SMALL SUBUNIT METHYLTRANSFERASE J"/>
    <property type="match status" value="1"/>
</dbReference>
<dbReference type="SUPFAM" id="SSF53335">
    <property type="entry name" value="S-adenosyl-L-methionine-dependent methyltransferases"/>
    <property type="match status" value="1"/>
</dbReference>
<feature type="binding site" evidence="1">
    <location>
        <begin position="144"/>
        <end position="145"/>
    </location>
    <ligand>
        <name>S-adenosyl-L-methionine</name>
        <dbReference type="ChEBI" id="CHEBI:59789"/>
    </ligand>
</feature>
<name>A0A5C0ZX17_9GAMM</name>
<dbReference type="AlphaFoldDB" id="A0A5C0ZX17"/>
<keyword evidence="3" id="KW-1185">Reference proteome</keyword>
<gene>
    <name evidence="1" type="primary">rsmJ</name>
    <name evidence="2" type="ORF">FY550_04895</name>
</gene>
<comment type="function">
    <text evidence="1">Specifically methylates the guanosine in position 1516 of 16S rRNA.</text>
</comment>
<dbReference type="GO" id="GO:0005737">
    <property type="term" value="C:cytoplasm"/>
    <property type="evidence" value="ECO:0007669"/>
    <property type="project" value="UniProtKB-SubCell"/>
</dbReference>
<dbReference type="KEGG" id="kuy:FY550_04895"/>
<keyword evidence="1 2" id="KW-0489">Methyltransferase</keyword>
<comment type="subcellular location">
    <subcellularLocation>
        <location evidence="1">Cytoplasm</location>
    </subcellularLocation>
</comment>
<keyword evidence="1" id="KW-0949">S-adenosyl-L-methionine</keyword>
<protein>
    <recommendedName>
        <fullName evidence="1">Ribosomal RNA small subunit methyltransferase J</fullName>
        <ecNumber evidence="1">2.1.1.242</ecNumber>
    </recommendedName>
    <alternativeName>
        <fullName evidence="1">16S rRNA m2G1516 methyltransferase</fullName>
    </alternativeName>
    <alternativeName>
        <fullName evidence="1">rRNA (guanine-N(2)-)-methyltransferase</fullName>
    </alternativeName>
</protein>
<dbReference type="EC" id="2.1.1.242" evidence="1"/>